<accession>A0A916QTJ3</accession>
<sequence length="207" mass="22802">MNSGFFITFEGIDGSGKTTQSRLLATLLRDYGRDVIHTREPGGSDGAEDIRRLLVEGDPGRWSPETEILLFTAARRDHLERTIRPALGAGKVVISDRFADSTRVYQGAARADLRGTVDQLHDLMIGQEPDLTFIVDMDPEIALGRGLARESGEDRFEEMGLGFQEKLRAGFLGLAEQFPDRCHVINGNQSPASVSGEIQSVVEQWLS</sequence>
<dbReference type="AlphaFoldDB" id="A0A916QTJ3"/>
<keyword evidence="7 12" id="KW-0418">Kinase</keyword>
<keyword evidence="4 12" id="KW-0808">Transferase</keyword>
<comment type="caution">
    <text evidence="14">The sequence shown here is derived from an EMBL/GenBank/DDBJ whole genome shotgun (WGS) entry which is preliminary data.</text>
</comment>
<dbReference type="EMBL" id="BMKA01000001">
    <property type="protein sequence ID" value="GGA10711.1"/>
    <property type="molecule type" value="Genomic_DNA"/>
</dbReference>
<dbReference type="Proteomes" id="UP000628017">
    <property type="component" value="Unassembled WGS sequence"/>
</dbReference>
<dbReference type="InterPro" id="IPR027417">
    <property type="entry name" value="P-loop_NTPase"/>
</dbReference>
<dbReference type="NCBIfam" id="TIGR00041">
    <property type="entry name" value="DTMP_kinase"/>
    <property type="match status" value="1"/>
</dbReference>
<dbReference type="GO" id="GO:0005524">
    <property type="term" value="F:ATP binding"/>
    <property type="evidence" value="ECO:0007669"/>
    <property type="project" value="UniProtKB-UniRule"/>
</dbReference>
<evidence type="ECO:0000256" key="2">
    <source>
        <dbReference type="ARBA" id="ARBA00012980"/>
    </source>
</evidence>
<comment type="similarity">
    <text evidence="1 12">Belongs to the thymidylate kinase family.</text>
</comment>
<reference evidence="14" key="2">
    <citation type="submission" date="2020-09" db="EMBL/GenBank/DDBJ databases">
        <authorList>
            <person name="Sun Q."/>
            <person name="Zhou Y."/>
        </authorList>
    </citation>
    <scope>NUCLEOTIDE SEQUENCE</scope>
    <source>
        <strain evidence="14">CGMCC 1.15880</strain>
    </source>
</reference>
<comment type="catalytic activity">
    <reaction evidence="10 12">
        <text>dTMP + ATP = dTDP + ADP</text>
        <dbReference type="Rhea" id="RHEA:13517"/>
        <dbReference type="ChEBI" id="CHEBI:30616"/>
        <dbReference type="ChEBI" id="CHEBI:58369"/>
        <dbReference type="ChEBI" id="CHEBI:63528"/>
        <dbReference type="ChEBI" id="CHEBI:456216"/>
        <dbReference type="EC" id="2.7.4.9"/>
    </reaction>
</comment>
<evidence type="ECO:0000256" key="6">
    <source>
        <dbReference type="ARBA" id="ARBA00022741"/>
    </source>
</evidence>
<evidence type="ECO:0000256" key="7">
    <source>
        <dbReference type="ARBA" id="ARBA00022777"/>
    </source>
</evidence>
<dbReference type="EC" id="2.7.4.9" evidence="2 12"/>
<evidence type="ECO:0000256" key="11">
    <source>
        <dbReference type="ARBA" id="ARBA00057735"/>
    </source>
</evidence>
<organism evidence="14 15">
    <name type="scientific">Neptunicoccus cionae</name>
    <dbReference type="NCBI Taxonomy" id="2035344"/>
    <lineage>
        <taxon>Bacteria</taxon>
        <taxon>Pseudomonadati</taxon>
        <taxon>Pseudomonadota</taxon>
        <taxon>Alphaproteobacteria</taxon>
        <taxon>Rhodobacterales</taxon>
        <taxon>Paracoccaceae</taxon>
        <taxon>Neptunicoccus</taxon>
    </lineage>
</organism>
<evidence type="ECO:0000256" key="8">
    <source>
        <dbReference type="ARBA" id="ARBA00022840"/>
    </source>
</evidence>
<dbReference type="GO" id="GO:0006227">
    <property type="term" value="P:dUDP biosynthetic process"/>
    <property type="evidence" value="ECO:0007669"/>
    <property type="project" value="TreeGrafter"/>
</dbReference>
<name>A0A916QTJ3_9RHOB</name>
<dbReference type="GO" id="GO:0005829">
    <property type="term" value="C:cytosol"/>
    <property type="evidence" value="ECO:0007669"/>
    <property type="project" value="TreeGrafter"/>
</dbReference>
<feature type="domain" description="Thymidylate kinase-like" evidence="13">
    <location>
        <begin position="9"/>
        <end position="198"/>
    </location>
</feature>
<dbReference type="SUPFAM" id="SSF52540">
    <property type="entry name" value="P-loop containing nucleoside triphosphate hydrolases"/>
    <property type="match status" value="1"/>
</dbReference>
<dbReference type="FunFam" id="3.40.50.300:FF:000225">
    <property type="entry name" value="Thymidylate kinase"/>
    <property type="match status" value="1"/>
</dbReference>
<dbReference type="Pfam" id="PF02223">
    <property type="entry name" value="Thymidylate_kin"/>
    <property type="match status" value="1"/>
</dbReference>
<keyword evidence="8 12" id="KW-0067">ATP-binding</keyword>
<evidence type="ECO:0000256" key="12">
    <source>
        <dbReference type="HAMAP-Rule" id="MF_00165"/>
    </source>
</evidence>
<protein>
    <recommendedName>
        <fullName evidence="3 12">Thymidylate kinase</fullName>
        <ecNumber evidence="2 12">2.7.4.9</ecNumber>
    </recommendedName>
    <alternativeName>
        <fullName evidence="9 12">dTMP kinase</fullName>
    </alternativeName>
</protein>
<evidence type="ECO:0000259" key="13">
    <source>
        <dbReference type="Pfam" id="PF02223"/>
    </source>
</evidence>
<dbReference type="GO" id="GO:0006235">
    <property type="term" value="P:dTTP biosynthetic process"/>
    <property type="evidence" value="ECO:0007669"/>
    <property type="project" value="UniProtKB-UniRule"/>
</dbReference>
<comment type="function">
    <text evidence="11 12">Phosphorylation of dTMP to form dTDP in both de novo and salvage pathways of dTTP synthesis.</text>
</comment>
<proteinExistence type="inferred from homology"/>
<evidence type="ECO:0000313" key="14">
    <source>
        <dbReference type="EMBL" id="GGA10711.1"/>
    </source>
</evidence>
<dbReference type="Gene3D" id="3.40.50.300">
    <property type="entry name" value="P-loop containing nucleotide triphosphate hydrolases"/>
    <property type="match status" value="1"/>
</dbReference>
<dbReference type="InterPro" id="IPR018094">
    <property type="entry name" value="Thymidylate_kinase"/>
</dbReference>
<dbReference type="PROSITE" id="PS01331">
    <property type="entry name" value="THYMIDYLATE_KINASE"/>
    <property type="match status" value="1"/>
</dbReference>
<evidence type="ECO:0000256" key="5">
    <source>
        <dbReference type="ARBA" id="ARBA00022727"/>
    </source>
</evidence>
<evidence type="ECO:0000256" key="1">
    <source>
        <dbReference type="ARBA" id="ARBA00009776"/>
    </source>
</evidence>
<dbReference type="PANTHER" id="PTHR10344">
    <property type="entry name" value="THYMIDYLATE KINASE"/>
    <property type="match status" value="1"/>
</dbReference>
<dbReference type="InterPro" id="IPR039430">
    <property type="entry name" value="Thymidylate_kin-like_dom"/>
</dbReference>
<dbReference type="HAMAP" id="MF_00165">
    <property type="entry name" value="Thymidylate_kinase"/>
    <property type="match status" value="1"/>
</dbReference>
<evidence type="ECO:0000313" key="15">
    <source>
        <dbReference type="Proteomes" id="UP000628017"/>
    </source>
</evidence>
<keyword evidence="15" id="KW-1185">Reference proteome</keyword>
<evidence type="ECO:0000256" key="9">
    <source>
        <dbReference type="ARBA" id="ARBA00029962"/>
    </source>
</evidence>
<dbReference type="GO" id="GO:0006233">
    <property type="term" value="P:dTDP biosynthetic process"/>
    <property type="evidence" value="ECO:0007669"/>
    <property type="project" value="InterPro"/>
</dbReference>
<gene>
    <name evidence="12 14" type="primary">tmk</name>
    <name evidence="14" type="ORF">GCM10011498_08560</name>
</gene>
<evidence type="ECO:0000256" key="4">
    <source>
        <dbReference type="ARBA" id="ARBA00022679"/>
    </source>
</evidence>
<keyword evidence="5 12" id="KW-0545">Nucleotide biosynthesis</keyword>
<dbReference type="CDD" id="cd01672">
    <property type="entry name" value="TMPK"/>
    <property type="match status" value="1"/>
</dbReference>
<dbReference type="RefSeq" id="WP_188671224.1">
    <property type="nucleotide sequence ID" value="NZ_BMKA01000001.1"/>
</dbReference>
<dbReference type="PANTHER" id="PTHR10344:SF4">
    <property type="entry name" value="UMP-CMP KINASE 2, MITOCHONDRIAL"/>
    <property type="match status" value="1"/>
</dbReference>
<dbReference type="InterPro" id="IPR018095">
    <property type="entry name" value="Thymidylate_kin_CS"/>
</dbReference>
<dbReference type="GO" id="GO:0004798">
    <property type="term" value="F:dTMP kinase activity"/>
    <property type="evidence" value="ECO:0007669"/>
    <property type="project" value="UniProtKB-UniRule"/>
</dbReference>
<reference evidence="14" key="1">
    <citation type="journal article" date="2014" name="Int. J. Syst. Evol. Microbiol.">
        <title>Complete genome sequence of Corynebacterium casei LMG S-19264T (=DSM 44701T), isolated from a smear-ripened cheese.</title>
        <authorList>
            <consortium name="US DOE Joint Genome Institute (JGI-PGF)"/>
            <person name="Walter F."/>
            <person name="Albersmeier A."/>
            <person name="Kalinowski J."/>
            <person name="Ruckert C."/>
        </authorList>
    </citation>
    <scope>NUCLEOTIDE SEQUENCE</scope>
    <source>
        <strain evidence="14">CGMCC 1.15880</strain>
    </source>
</reference>
<keyword evidence="6 12" id="KW-0547">Nucleotide-binding</keyword>
<feature type="binding site" evidence="12">
    <location>
        <begin position="11"/>
        <end position="18"/>
    </location>
    <ligand>
        <name>ATP</name>
        <dbReference type="ChEBI" id="CHEBI:30616"/>
    </ligand>
</feature>
<evidence type="ECO:0000256" key="10">
    <source>
        <dbReference type="ARBA" id="ARBA00048743"/>
    </source>
</evidence>
<evidence type="ECO:0000256" key="3">
    <source>
        <dbReference type="ARBA" id="ARBA00017144"/>
    </source>
</evidence>